<proteinExistence type="inferred from homology"/>
<reference evidence="8 9" key="1">
    <citation type="submission" date="2019-12" db="EMBL/GenBank/DDBJ databases">
        <authorList>
            <person name="Wolfe R."/>
            <person name="Danczak R."/>
            <person name="Wilkins M."/>
        </authorList>
    </citation>
    <scope>NUCLEOTIDE SEQUENCE [LARGE SCALE GENOMIC DNA]</scope>
    <source>
        <strain evidence="8">X2_MaxBin.013</strain>
    </source>
</reference>
<dbReference type="Gene3D" id="3.30.950.10">
    <property type="entry name" value="Methyltransferase, Cobalt-precorrin-4 Transmethylase, Domain 2"/>
    <property type="match status" value="1"/>
</dbReference>
<evidence type="ECO:0000256" key="1">
    <source>
        <dbReference type="ARBA" id="ARBA00022490"/>
    </source>
</evidence>
<evidence type="ECO:0000259" key="7">
    <source>
        <dbReference type="Pfam" id="PF00590"/>
    </source>
</evidence>
<keyword evidence="1 6" id="KW-0963">Cytoplasm</keyword>
<dbReference type="FunFam" id="3.30.950.10:FF:000002">
    <property type="entry name" value="Ribosomal RNA small subunit methyltransferase I"/>
    <property type="match status" value="1"/>
</dbReference>
<dbReference type="EC" id="2.1.1.198" evidence="6"/>
<comment type="catalytic activity">
    <reaction evidence="6">
        <text>cytidine(1402) in 16S rRNA + S-adenosyl-L-methionine = 2'-O-methylcytidine(1402) in 16S rRNA + S-adenosyl-L-homocysteine + H(+)</text>
        <dbReference type="Rhea" id="RHEA:42924"/>
        <dbReference type="Rhea" id="RHEA-COMP:10285"/>
        <dbReference type="Rhea" id="RHEA-COMP:10286"/>
        <dbReference type="ChEBI" id="CHEBI:15378"/>
        <dbReference type="ChEBI" id="CHEBI:57856"/>
        <dbReference type="ChEBI" id="CHEBI:59789"/>
        <dbReference type="ChEBI" id="CHEBI:74495"/>
        <dbReference type="ChEBI" id="CHEBI:82748"/>
        <dbReference type="EC" id="2.1.1.198"/>
    </reaction>
</comment>
<dbReference type="GO" id="GO:0070677">
    <property type="term" value="F:rRNA (cytosine-2'-O-)-methyltransferase activity"/>
    <property type="evidence" value="ECO:0007669"/>
    <property type="project" value="UniProtKB-UniRule"/>
</dbReference>
<dbReference type="InterPro" id="IPR035996">
    <property type="entry name" value="4pyrrol_Methylase_sf"/>
</dbReference>
<dbReference type="InterPro" id="IPR018063">
    <property type="entry name" value="SAM_MeTrfase_RsmI_CS"/>
</dbReference>
<dbReference type="AlphaFoldDB" id="A0A833L278"/>
<dbReference type="Proteomes" id="UP000488506">
    <property type="component" value="Unassembled WGS sequence"/>
</dbReference>
<dbReference type="PROSITE" id="PS01296">
    <property type="entry name" value="RSMI"/>
    <property type="match status" value="1"/>
</dbReference>
<keyword evidence="2 6" id="KW-0698">rRNA processing</keyword>
<comment type="caution">
    <text evidence="8">The sequence shown here is derived from an EMBL/GenBank/DDBJ whole genome shotgun (WGS) entry which is preliminary data.</text>
</comment>
<name>A0A833L278_UNCSA</name>
<dbReference type="NCBIfam" id="TIGR00096">
    <property type="entry name" value="16S rRNA (cytidine(1402)-2'-O)-methyltransferase"/>
    <property type="match status" value="1"/>
</dbReference>
<comment type="function">
    <text evidence="6">Catalyzes the 2'-O-methylation of the ribose of cytidine 1402 (C1402) in 16S rRNA.</text>
</comment>
<dbReference type="EMBL" id="WPAF01000003">
    <property type="protein sequence ID" value="KAF0134967.1"/>
    <property type="molecule type" value="Genomic_DNA"/>
</dbReference>
<dbReference type="InterPro" id="IPR014776">
    <property type="entry name" value="4pyrrole_Mease_sub2"/>
</dbReference>
<gene>
    <name evidence="6" type="primary">rsmI</name>
    <name evidence="8" type="ORF">FD145_348</name>
</gene>
<protein>
    <recommendedName>
        <fullName evidence="6">Ribosomal RNA small subunit methyltransferase I</fullName>
        <ecNumber evidence="6">2.1.1.198</ecNumber>
    </recommendedName>
    <alternativeName>
        <fullName evidence="6">16S rRNA 2'-O-ribose C1402 methyltransferase</fullName>
    </alternativeName>
    <alternativeName>
        <fullName evidence="6">rRNA (cytidine-2'-O-)-methyltransferase RsmI</fullName>
    </alternativeName>
</protein>
<dbReference type="PIRSF" id="PIRSF005917">
    <property type="entry name" value="MTase_YraL"/>
    <property type="match status" value="1"/>
</dbReference>
<comment type="subcellular location">
    <subcellularLocation>
        <location evidence="6">Cytoplasm</location>
    </subcellularLocation>
</comment>
<organism evidence="8 9">
    <name type="scientific">Candidatus Saganbacteria bacterium</name>
    <dbReference type="NCBI Taxonomy" id="2575572"/>
    <lineage>
        <taxon>Bacteria</taxon>
        <taxon>Bacillati</taxon>
        <taxon>Saganbacteria</taxon>
    </lineage>
</organism>
<dbReference type="InterPro" id="IPR000878">
    <property type="entry name" value="4pyrrol_Mease"/>
</dbReference>
<dbReference type="InterPro" id="IPR014777">
    <property type="entry name" value="4pyrrole_Mease_sub1"/>
</dbReference>
<evidence type="ECO:0000256" key="4">
    <source>
        <dbReference type="ARBA" id="ARBA00022679"/>
    </source>
</evidence>
<dbReference type="SUPFAM" id="SSF53790">
    <property type="entry name" value="Tetrapyrrole methylase"/>
    <property type="match status" value="1"/>
</dbReference>
<sequence>MSELFVVATPIGNLEDITYRAIRILSEVDLIAAEDTRQTKKLLDRYSIKTPMTSYHKFNIKSKTDYLVEMIKNGKKIALVSDSGMPGISDPGYELVKSAINNNIKVIPIPGASALVSALAVSGLPTDKFIFLGFLQKKPGKRRKALKEIENFDGTAIIYESPYRVVKCLEDIFSVLGDRQVVIARELTKIYEEVLRGKVSELIKARSVYKGEVVILVNGKSMSVAQSGEM</sequence>
<feature type="domain" description="Tetrapyrrole methylase" evidence="7">
    <location>
        <begin position="4"/>
        <end position="202"/>
    </location>
</feature>
<keyword evidence="3 6" id="KW-0489">Methyltransferase</keyword>
<dbReference type="Gene3D" id="3.40.1010.10">
    <property type="entry name" value="Cobalt-precorrin-4 Transmethylase, Domain 1"/>
    <property type="match status" value="1"/>
</dbReference>
<accession>A0A833L278</accession>
<dbReference type="InterPro" id="IPR008189">
    <property type="entry name" value="rRNA_ssu_MeTfrase_I"/>
</dbReference>
<keyword evidence="4 6" id="KW-0808">Transferase</keyword>
<dbReference type="CDD" id="cd11648">
    <property type="entry name" value="RsmI"/>
    <property type="match status" value="1"/>
</dbReference>
<dbReference type="FunFam" id="3.40.1010.10:FF:000002">
    <property type="entry name" value="Ribosomal RNA small subunit methyltransferase I"/>
    <property type="match status" value="1"/>
</dbReference>
<evidence type="ECO:0000256" key="6">
    <source>
        <dbReference type="HAMAP-Rule" id="MF_01877"/>
    </source>
</evidence>
<evidence type="ECO:0000313" key="8">
    <source>
        <dbReference type="EMBL" id="KAF0134967.1"/>
    </source>
</evidence>
<evidence type="ECO:0000313" key="9">
    <source>
        <dbReference type="Proteomes" id="UP000488506"/>
    </source>
</evidence>
<evidence type="ECO:0000256" key="3">
    <source>
        <dbReference type="ARBA" id="ARBA00022603"/>
    </source>
</evidence>
<dbReference type="Pfam" id="PF00590">
    <property type="entry name" value="TP_methylase"/>
    <property type="match status" value="1"/>
</dbReference>
<evidence type="ECO:0000256" key="5">
    <source>
        <dbReference type="ARBA" id="ARBA00022691"/>
    </source>
</evidence>
<keyword evidence="5 6" id="KW-0949">S-adenosyl-L-methionine</keyword>
<dbReference type="GO" id="GO:0005737">
    <property type="term" value="C:cytoplasm"/>
    <property type="evidence" value="ECO:0007669"/>
    <property type="project" value="UniProtKB-SubCell"/>
</dbReference>
<dbReference type="PANTHER" id="PTHR46111">
    <property type="entry name" value="RIBOSOMAL RNA SMALL SUBUNIT METHYLTRANSFERASE I"/>
    <property type="match status" value="1"/>
</dbReference>
<comment type="similarity">
    <text evidence="6">Belongs to the methyltransferase superfamily. RsmI family.</text>
</comment>
<evidence type="ECO:0000256" key="2">
    <source>
        <dbReference type="ARBA" id="ARBA00022552"/>
    </source>
</evidence>
<dbReference type="HAMAP" id="MF_01877">
    <property type="entry name" value="16SrRNA_methyltr_I"/>
    <property type="match status" value="1"/>
</dbReference>
<dbReference type="PANTHER" id="PTHR46111:SF1">
    <property type="entry name" value="RIBOSOMAL RNA SMALL SUBUNIT METHYLTRANSFERASE I"/>
    <property type="match status" value="1"/>
</dbReference>